<keyword evidence="1" id="KW-1133">Transmembrane helix</keyword>
<reference evidence="2 3" key="1">
    <citation type="submission" date="2018-03" db="EMBL/GenBank/DDBJ databases">
        <title>Bacteriophage NCPPB3778 and a type I-E CRISPR drive the evolution of the US Biological Select Agent, Rathayibacter toxicus.</title>
        <authorList>
            <person name="Davis E.W.II."/>
            <person name="Tabima J.F."/>
            <person name="Weisberg A.J."/>
            <person name="Dantas Lopes L."/>
            <person name="Wiseman M.S."/>
            <person name="Wiseman M.S."/>
            <person name="Pupko T."/>
            <person name="Belcher M.S."/>
            <person name="Sechler A.J."/>
            <person name="Tancos M.A."/>
            <person name="Schroeder B.K."/>
            <person name="Murray T.D."/>
            <person name="Luster D.G."/>
            <person name="Schneider W.L."/>
            <person name="Rogers E."/>
            <person name="Andreote F.D."/>
            <person name="Grunwald N.J."/>
            <person name="Putnam M.L."/>
            <person name="Chang J.H."/>
        </authorList>
    </citation>
    <scope>NUCLEOTIDE SEQUENCE [LARGE SCALE GENOMIC DNA]</scope>
    <source>
        <strain evidence="2 3">DSM 15933</strain>
    </source>
</reference>
<evidence type="ECO:0000256" key="1">
    <source>
        <dbReference type="SAM" id="Phobius"/>
    </source>
</evidence>
<evidence type="ECO:0000313" key="2">
    <source>
        <dbReference type="EMBL" id="PTL72721.1"/>
    </source>
</evidence>
<comment type="caution">
    <text evidence="2">The sequence shown here is derived from an EMBL/GenBank/DDBJ whole genome shotgun (WGS) entry which is preliminary data.</text>
</comment>
<organism evidence="2 3">
    <name type="scientific">Rathayibacter caricis DSM 15933</name>
    <dbReference type="NCBI Taxonomy" id="1328867"/>
    <lineage>
        <taxon>Bacteria</taxon>
        <taxon>Bacillati</taxon>
        <taxon>Actinomycetota</taxon>
        <taxon>Actinomycetes</taxon>
        <taxon>Micrococcales</taxon>
        <taxon>Microbacteriaceae</taxon>
        <taxon>Rathayibacter</taxon>
    </lineage>
</organism>
<feature type="transmembrane region" description="Helical" evidence="1">
    <location>
        <begin position="66"/>
        <end position="88"/>
    </location>
</feature>
<sequence length="95" mass="9296">MALPVAALAFASAAALSFGLGDALETVSDEAFALSWILGWALLVWSGLLGILAVALLATRRPLSRAGLGVCVAAVALIAVVAATHPLVGSGSGVG</sequence>
<protein>
    <submittedName>
        <fullName evidence="2">Uncharacterized protein</fullName>
    </submittedName>
</protein>
<proteinExistence type="predicted"/>
<dbReference type="AlphaFoldDB" id="A0A2T4UTA5"/>
<name>A0A2T4UTA5_9MICO</name>
<evidence type="ECO:0000313" key="3">
    <source>
        <dbReference type="Proteomes" id="UP000241085"/>
    </source>
</evidence>
<keyword evidence="3" id="KW-1185">Reference proteome</keyword>
<dbReference type="EMBL" id="PZPL01000001">
    <property type="protein sequence ID" value="PTL72721.1"/>
    <property type="molecule type" value="Genomic_DNA"/>
</dbReference>
<gene>
    <name evidence="2" type="ORF">C1I63_07590</name>
</gene>
<dbReference type="Proteomes" id="UP000241085">
    <property type="component" value="Unassembled WGS sequence"/>
</dbReference>
<accession>A0A2T4UTA5</accession>
<keyword evidence="1" id="KW-0472">Membrane</keyword>
<feature type="transmembrane region" description="Helical" evidence="1">
    <location>
        <begin position="37"/>
        <end position="59"/>
    </location>
</feature>
<keyword evidence="1" id="KW-0812">Transmembrane</keyword>